<organism evidence="1 2">
    <name type="scientific">Parasponia andersonii</name>
    <name type="common">Sponia andersonii</name>
    <dbReference type="NCBI Taxonomy" id="3476"/>
    <lineage>
        <taxon>Eukaryota</taxon>
        <taxon>Viridiplantae</taxon>
        <taxon>Streptophyta</taxon>
        <taxon>Embryophyta</taxon>
        <taxon>Tracheophyta</taxon>
        <taxon>Spermatophyta</taxon>
        <taxon>Magnoliopsida</taxon>
        <taxon>eudicotyledons</taxon>
        <taxon>Gunneridae</taxon>
        <taxon>Pentapetalae</taxon>
        <taxon>rosids</taxon>
        <taxon>fabids</taxon>
        <taxon>Rosales</taxon>
        <taxon>Cannabaceae</taxon>
        <taxon>Parasponia</taxon>
    </lineage>
</organism>
<comment type="caution">
    <text evidence="1">The sequence shown here is derived from an EMBL/GenBank/DDBJ whole genome shotgun (WGS) entry which is preliminary data.</text>
</comment>
<evidence type="ECO:0000313" key="2">
    <source>
        <dbReference type="Proteomes" id="UP000237105"/>
    </source>
</evidence>
<accession>A0A2P5DN63</accession>
<evidence type="ECO:0000313" key="1">
    <source>
        <dbReference type="EMBL" id="PON74723.1"/>
    </source>
</evidence>
<dbReference type="Proteomes" id="UP000237105">
    <property type="component" value="Unassembled WGS sequence"/>
</dbReference>
<gene>
    <name evidence="1" type="ORF">PanWU01x14_047820</name>
</gene>
<reference evidence="2" key="1">
    <citation type="submission" date="2016-06" db="EMBL/GenBank/DDBJ databases">
        <title>Parallel loss of symbiosis genes in relatives of nitrogen-fixing non-legume Parasponia.</title>
        <authorList>
            <person name="Van Velzen R."/>
            <person name="Holmer R."/>
            <person name="Bu F."/>
            <person name="Rutten L."/>
            <person name="Van Zeijl A."/>
            <person name="Liu W."/>
            <person name="Santuari L."/>
            <person name="Cao Q."/>
            <person name="Sharma T."/>
            <person name="Shen D."/>
            <person name="Roswanjaya Y."/>
            <person name="Wardhani T."/>
            <person name="Kalhor M.S."/>
            <person name="Jansen J."/>
            <person name="Van den Hoogen J."/>
            <person name="Gungor B."/>
            <person name="Hartog M."/>
            <person name="Hontelez J."/>
            <person name="Verver J."/>
            <person name="Yang W.-C."/>
            <person name="Schijlen E."/>
            <person name="Repin R."/>
            <person name="Schilthuizen M."/>
            <person name="Schranz E."/>
            <person name="Heidstra R."/>
            <person name="Miyata K."/>
            <person name="Fedorova E."/>
            <person name="Kohlen W."/>
            <person name="Bisseling T."/>
            <person name="Smit S."/>
            <person name="Geurts R."/>
        </authorList>
    </citation>
    <scope>NUCLEOTIDE SEQUENCE [LARGE SCALE GENOMIC DNA]</scope>
    <source>
        <strain evidence="2">cv. WU1-14</strain>
    </source>
</reference>
<dbReference type="AlphaFoldDB" id="A0A2P5DN63"/>
<name>A0A2P5DN63_PARAD</name>
<sequence>MGIGRMTKFAGKGEFSQTGLWASSSLPTVTGVELGWDLGLVVQLVALAVAKLAKEWSNSEGAKIEFRQGGRSGS</sequence>
<protein>
    <submittedName>
        <fullName evidence="1">Uncharacterized protein</fullName>
    </submittedName>
</protein>
<keyword evidence="2" id="KW-1185">Reference proteome</keyword>
<proteinExistence type="predicted"/>
<dbReference type="EMBL" id="JXTB01000027">
    <property type="protein sequence ID" value="PON74723.1"/>
    <property type="molecule type" value="Genomic_DNA"/>
</dbReference>